<protein>
    <recommendedName>
        <fullName evidence="2">Anti-sigma factor antagonist</fullName>
    </recommendedName>
</protein>
<dbReference type="Gene3D" id="3.30.750.24">
    <property type="entry name" value="STAS domain"/>
    <property type="match status" value="1"/>
</dbReference>
<gene>
    <name evidence="4" type="ORF">NE619_03205</name>
</gene>
<dbReference type="SUPFAM" id="SSF52091">
    <property type="entry name" value="SpoIIaa-like"/>
    <property type="match status" value="1"/>
</dbReference>
<organism evidence="4 5">
    <name type="scientific">Anaerovorax odorimutans</name>
    <dbReference type="NCBI Taxonomy" id="109327"/>
    <lineage>
        <taxon>Bacteria</taxon>
        <taxon>Bacillati</taxon>
        <taxon>Bacillota</taxon>
        <taxon>Clostridia</taxon>
        <taxon>Peptostreptococcales</taxon>
        <taxon>Anaerovoracaceae</taxon>
        <taxon>Anaerovorax</taxon>
    </lineage>
</organism>
<comment type="caution">
    <text evidence="4">The sequence shown here is derived from an EMBL/GenBank/DDBJ whole genome shotgun (WGS) entry which is preliminary data.</text>
</comment>
<dbReference type="InterPro" id="IPR036513">
    <property type="entry name" value="STAS_dom_sf"/>
</dbReference>
<comment type="similarity">
    <text evidence="1 2">Belongs to the anti-sigma-factor antagonist family.</text>
</comment>
<dbReference type="InterPro" id="IPR002645">
    <property type="entry name" value="STAS_dom"/>
</dbReference>
<dbReference type="InterPro" id="IPR003658">
    <property type="entry name" value="Anti-sigma_ant"/>
</dbReference>
<feature type="domain" description="STAS" evidence="3">
    <location>
        <begin position="1"/>
        <end position="99"/>
    </location>
</feature>
<evidence type="ECO:0000259" key="3">
    <source>
        <dbReference type="PROSITE" id="PS50801"/>
    </source>
</evidence>
<accession>A0ABT1RKL2</accession>
<dbReference type="Proteomes" id="UP001524502">
    <property type="component" value="Unassembled WGS sequence"/>
</dbReference>
<proteinExistence type="inferred from homology"/>
<evidence type="ECO:0000256" key="2">
    <source>
        <dbReference type="RuleBase" id="RU003749"/>
    </source>
</evidence>
<evidence type="ECO:0000256" key="1">
    <source>
        <dbReference type="ARBA" id="ARBA00009013"/>
    </source>
</evidence>
<dbReference type="PROSITE" id="PS50801">
    <property type="entry name" value="STAS"/>
    <property type="match status" value="1"/>
</dbReference>
<sequence length="99" mass="11051">MEMNIKTTGKVMEVYLEGRLDANTAPDLTEAVKDAQFEELIIDLEKLEYISSAGLRSLLVAKKTADACQGKLVLRHPTPAVYDVMNMSGFTRMLDIQED</sequence>
<evidence type="ECO:0000313" key="4">
    <source>
        <dbReference type="EMBL" id="MCQ4635725.1"/>
    </source>
</evidence>
<dbReference type="CDD" id="cd07043">
    <property type="entry name" value="STAS_anti-anti-sigma_factors"/>
    <property type="match status" value="1"/>
</dbReference>
<dbReference type="RefSeq" id="WP_256130913.1">
    <property type="nucleotide sequence ID" value="NZ_JANFXK010000002.1"/>
</dbReference>
<dbReference type="EMBL" id="JANFXK010000002">
    <property type="protein sequence ID" value="MCQ4635725.1"/>
    <property type="molecule type" value="Genomic_DNA"/>
</dbReference>
<dbReference type="Pfam" id="PF01740">
    <property type="entry name" value="STAS"/>
    <property type="match status" value="1"/>
</dbReference>
<reference evidence="4 5" key="1">
    <citation type="submission" date="2022-06" db="EMBL/GenBank/DDBJ databases">
        <title>Isolation of gut microbiota from human fecal samples.</title>
        <authorList>
            <person name="Pamer E.G."/>
            <person name="Barat B."/>
            <person name="Waligurski E."/>
            <person name="Medina S."/>
            <person name="Paddock L."/>
            <person name="Mostad J."/>
        </authorList>
    </citation>
    <scope>NUCLEOTIDE SEQUENCE [LARGE SCALE GENOMIC DNA]</scope>
    <source>
        <strain evidence="4 5">SL.3.17</strain>
    </source>
</reference>
<keyword evidence="5" id="KW-1185">Reference proteome</keyword>
<evidence type="ECO:0000313" key="5">
    <source>
        <dbReference type="Proteomes" id="UP001524502"/>
    </source>
</evidence>
<dbReference type="NCBIfam" id="TIGR00377">
    <property type="entry name" value="ant_ant_sig"/>
    <property type="match status" value="1"/>
</dbReference>
<dbReference type="PANTHER" id="PTHR33495">
    <property type="entry name" value="ANTI-SIGMA FACTOR ANTAGONIST TM_1081-RELATED-RELATED"/>
    <property type="match status" value="1"/>
</dbReference>
<name>A0ABT1RKL2_9FIRM</name>